<feature type="compositionally biased region" description="Acidic residues" evidence="4">
    <location>
        <begin position="357"/>
        <end position="374"/>
    </location>
</feature>
<sequence>MSDSATCSKSYQEFVKFGKFFTTRLVQALVQSRLGQLIVQSCSVSPDPTDWFSVRIDELGEVAAQLRTSVTKYPPNANCFTLDFLLHTADGDVLPLESWCIRYESELIDGNVNIRTELYHQLGTLLKSAIVASRMTPAYRYYVRKQSPDTFIIMYRVYEKEPEMDLGEEQKKVRIGLVASPFGGFSVDLLYRTKMEIDRTTTQEMNVSTVAASGNVGINEHQCSIDIDVPMLIPFGPVPVRGGEVEPVSPVSNLISIFSIDPAKQGKIDELVSETLSRRVHFHLGHSRSSSDDACCRGDVCSNENIFVHSPSPSPTLVASGSTCSAKSVPSRMHQRAAVSSEVNVMNNGANEKQEDSAEETEVQSDDDDDDLTSSDDSYVKVAFGSSESLANGLGEFMKQCRSAPTHLSFQIDSTSVIPELISRNMVRLCLRNKLQHINFMVKTGFDETSKPNWLLAQFESNQRIFDNFLEEIKKKADNEED</sequence>
<dbReference type="GO" id="GO:0005829">
    <property type="term" value="C:cytosol"/>
    <property type="evidence" value="ECO:0007669"/>
    <property type="project" value="TreeGrafter"/>
</dbReference>
<dbReference type="PANTHER" id="PTHR13430:SF4">
    <property type="entry name" value="AUTOPHAGY-RELATED PROTEIN 13"/>
    <property type="match status" value="1"/>
</dbReference>
<evidence type="ECO:0000256" key="1">
    <source>
        <dbReference type="ARBA" id="ARBA00004329"/>
    </source>
</evidence>
<dbReference type="GO" id="GO:0000407">
    <property type="term" value="C:phagophore assembly site"/>
    <property type="evidence" value="ECO:0007669"/>
    <property type="project" value="UniProtKB-SubCell"/>
</dbReference>
<dbReference type="PANTHER" id="PTHR13430">
    <property type="match status" value="1"/>
</dbReference>
<dbReference type="EMBL" id="KZ269984">
    <property type="protein sequence ID" value="OZC10832.1"/>
    <property type="molecule type" value="Genomic_DNA"/>
</dbReference>
<dbReference type="GO" id="GO:0034497">
    <property type="term" value="P:protein localization to phagophore assembly site"/>
    <property type="evidence" value="ECO:0007669"/>
    <property type="project" value="TreeGrafter"/>
</dbReference>
<name>A0A238BZZ4_9BILA</name>
<dbReference type="Proteomes" id="UP000242913">
    <property type="component" value="Unassembled WGS sequence"/>
</dbReference>
<proteinExistence type="inferred from homology"/>
<dbReference type="Gene3D" id="3.30.900.10">
    <property type="entry name" value="HORMA domain"/>
    <property type="match status" value="1"/>
</dbReference>
<feature type="compositionally biased region" description="Polar residues" evidence="4">
    <location>
        <begin position="341"/>
        <end position="351"/>
    </location>
</feature>
<evidence type="ECO:0000313" key="6">
    <source>
        <dbReference type="Proteomes" id="UP000242913"/>
    </source>
</evidence>
<dbReference type="OrthoDB" id="70161at2759"/>
<organism evidence="5 6">
    <name type="scientific">Onchocerca flexuosa</name>
    <dbReference type="NCBI Taxonomy" id="387005"/>
    <lineage>
        <taxon>Eukaryota</taxon>
        <taxon>Metazoa</taxon>
        <taxon>Ecdysozoa</taxon>
        <taxon>Nematoda</taxon>
        <taxon>Chromadorea</taxon>
        <taxon>Rhabditida</taxon>
        <taxon>Spirurina</taxon>
        <taxon>Spiruromorpha</taxon>
        <taxon>Filarioidea</taxon>
        <taxon>Onchocercidae</taxon>
        <taxon>Onchocerca</taxon>
    </lineage>
</organism>
<evidence type="ECO:0000256" key="3">
    <source>
        <dbReference type="ARBA" id="ARBA00023006"/>
    </source>
</evidence>
<keyword evidence="6" id="KW-1185">Reference proteome</keyword>
<reference evidence="5 6" key="1">
    <citation type="submission" date="2015-12" db="EMBL/GenBank/DDBJ databases">
        <title>Draft genome of the nematode, Onchocerca flexuosa.</title>
        <authorList>
            <person name="Mitreva M."/>
        </authorList>
    </citation>
    <scope>NUCLEOTIDE SEQUENCE [LARGE SCALE GENOMIC DNA]</scope>
    <source>
        <strain evidence="5">Red Deer</strain>
    </source>
</reference>
<feature type="compositionally biased region" description="Polar residues" evidence="4">
    <location>
        <begin position="315"/>
        <end position="328"/>
    </location>
</feature>
<keyword evidence="3" id="KW-0072">Autophagy</keyword>
<dbReference type="AlphaFoldDB" id="A0A238BZZ4"/>
<dbReference type="GO" id="GO:0034727">
    <property type="term" value="P:piecemeal microautophagy of the nucleus"/>
    <property type="evidence" value="ECO:0007669"/>
    <property type="project" value="TreeGrafter"/>
</dbReference>
<feature type="region of interest" description="Disordered" evidence="4">
    <location>
        <begin position="312"/>
        <end position="375"/>
    </location>
</feature>
<accession>A0A238BZZ4</accession>
<dbReference type="InterPro" id="IPR040182">
    <property type="entry name" value="ATG13"/>
</dbReference>
<evidence type="ECO:0000256" key="2">
    <source>
        <dbReference type="ARBA" id="ARBA00007341"/>
    </source>
</evidence>
<dbReference type="InterPro" id="IPR036570">
    <property type="entry name" value="HORMA_dom_sf"/>
</dbReference>
<evidence type="ECO:0008006" key="7">
    <source>
        <dbReference type="Google" id="ProtNLM"/>
    </source>
</evidence>
<evidence type="ECO:0000256" key="4">
    <source>
        <dbReference type="SAM" id="MobiDB-lite"/>
    </source>
</evidence>
<gene>
    <name evidence="5" type="ORF">X798_02255</name>
</gene>
<dbReference type="GO" id="GO:1990316">
    <property type="term" value="C:Atg1/ULK1 kinase complex"/>
    <property type="evidence" value="ECO:0007669"/>
    <property type="project" value="TreeGrafter"/>
</dbReference>
<comment type="subcellular location">
    <subcellularLocation>
        <location evidence="1">Preautophagosomal structure</location>
    </subcellularLocation>
</comment>
<comment type="similarity">
    <text evidence="2">Belongs to the ATG13 family. Metazoan subfamily.</text>
</comment>
<dbReference type="GO" id="GO:0000423">
    <property type="term" value="P:mitophagy"/>
    <property type="evidence" value="ECO:0007669"/>
    <property type="project" value="TreeGrafter"/>
</dbReference>
<evidence type="ECO:0000313" key="5">
    <source>
        <dbReference type="EMBL" id="OZC10832.1"/>
    </source>
</evidence>
<protein>
    <recommendedName>
        <fullName evidence="7">Autophagy-related protein 13</fullName>
    </recommendedName>
</protein>